<evidence type="ECO:0000313" key="2">
    <source>
        <dbReference type="EMBL" id="SEP19558.1"/>
    </source>
</evidence>
<dbReference type="InterPro" id="IPR036704">
    <property type="entry name" value="RraA/RraA-like_sf"/>
</dbReference>
<dbReference type="RefSeq" id="WP_170861181.1">
    <property type="nucleotide sequence ID" value="NZ_FOEE01000014.1"/>
</dbReference>
<keyword evidence="1" id="KW-0460">Magnesium</keyword>
<keyword evidence="1" id="KW-0479">Metal-binding</keyword>
<comment type="cofactor">
    <cofactor evidence="1">
        <name>Mg(2+)</name>
        <dbReference type="ChEBI" id="CHEBI:18420"/>
    </cofactor>
</comment>
<feature type="binding site" evidence="1">
    <location>
        <position position="134"/>
    </location>
    <ligand>
        <name>Mg(2+)</name>
        <dbReference type="ChEBI" id="CHEBI:18420"/>
    </ligand>
</feature>
<dbReference type="Pfam" id="PF03737">
    <property type="entry name" value="RraA-like"/>
    <property type="match status" value="1"/>
</dbReference>
<keyword evidence="2" id="KW-0489">Methyltransferase</keyword>
<feature type="binding site" evidence="1">
    <location>
        <position position="133"/>
    </location>
    <ligand>
        <name>substrate</name>
    </ligand>
</feature>
<organism evidence="2 3">
    <name type="scientific">Trujillonella endophytica</name>
    <dbReference type="NCBI Taxonomy" id="673521"/>
    <lineage>
        <taxon>Bacteria</taxon>
        <taxon>Bacillati</taxon>
        <taxon>Actinomycetota</taxon>
        <taxon>Actinomycetes</taxon>
        <taxon>Geodermatophilales</taxon>
        <taxon>Geodermatophilaceae</taxon>
        <taxon>Trujillonella</taxon>
    </lineage>
</organism>
<dbReference type="Proteomes" id="UP000198960">
    <property type="component" value="Unassembled WGS sequence"/>
</dbReference>
<dbReference type="EMBL" id="FOEE01000014">
    <property type="protein sequence ID" value="SEP19558.1"/>
    <property type="molecule type" value="Genomic_DNA"/>
</dbReference>
<keyword evidence="3" id="KW-1185">Reference proteome</keyword>
<accession>A0A1H8VX87</accession>
<gene>
    <name evidence="2" type="ORF">SAMN05660991_03828</name>
</gene>
<evidence type="ECO:0000313" key="3">
    <source>
        <dbReference type="Proteomes" id="UP000198960"/>
    </source>
</evidence>
<keyword evidence="2" id="KW-0808">Transferase</keyword>
<name>A0A1H8VX87_9ACTN</name>
<sequence>MTALDPGVLAELAGFSTPSVLNGLKRLGVDPADLQTVDRHAARCTSPELGVRVGFAVTRTVSTRRHGPPADPERTRALTEAGEAQLRALPGPGFLVAQNVGDWQGPVCIWGDVGAAINLAAGVVGGLTNGPVRDVPEMAAAGFATWSAGPDVGGGHVELVAVGEPVEIGGVRFADGDLVHADLHGVARIPVELAADLPAAVRAHEAVERRVMDVARSGAGVAEIARAWRS</sequence>
<dbReference type="GO" id="GO:0032259">
    <property type="term" value="P:methylation"/>
    <property type="evidence" value="ECO:0007669"/>
    <property type="project" value="UniProtKB-KW"/>
</dbReference>
<dbReference type="SUPFAM" id="SSF89562">
    <property type="entry name" value="RraA-like"/>
    <property type="match status" value="1"/>
</dbReference>
<dbReference type="Gene3D" id="3.50.30.40">
    <property type="entry name" value="Ribonuclease E inhibitor RraA/RraA-like"/>
    <property type="match status" value="1"/>
</dbReference>
<dbReference type="STRING" id="673521.SAMN05660991_03828"/>
<dbReference type="GO" id="GO:0008168">
    <property type="term" value="F:methyltransferase activity"/>
    <property type="evidence" value="ECO:0007669"/>
    <property type="project" value="UniProtKB-KW"/>
</dbReference>
<protein>
    <submittedName>
        <fullName evidence="2">Demethylmenaquinone methyltransferase</fullName>
    </submittedName>
</protein>
<proteinExistence type="predicted"/>
<dbReference type="InterPro" id="IPR005493">
    <property type="entry name" value="RraA/RraA-like"/>
</dbReference>
<reference evidence="3" key="1">
    <citation type="submission" date="2016-10" db="EMBL/GenBank/DDBJ databases">
        <authorList>
            <person name="Varghese N."/>
            <person name="Submissions S."/>
        </authorList>
    </citation>
    <scope>NUCLEOTIDE SEQUENCE [LARGE SCALE GENOMIC DNA]</scope>
    <source>
        <strain evidence="3">DSM 45413</strain>
    </source>
</reference>
<dbReference type="AlphaFoldDB" id="A0A1H8VX87"/>
<evidence type="ECO:0000256" key="1">
    <source>
        <dbReference type="PIRSR" id="PIRSR605493-1"/>
    </source>
</evidence>
<dbReference type="GO" id="GO:0046872">
    <property type="term" value="F:metal ion binding"/>
    <property type="evidence" value="ECO:0007669"/>
    <property type="project" value="UniProtKB-KW"/>
</dbReference>